<protein>
    <submittedName>
        <fullName evidence="1">Uncharacterized protein</fullName>
    </submittedName>
</protein>
<gene>
    <name evidence="1" type="ORF">Sangu_0997800</name>
</gene>
<dbReference type="AlphaFoldDB" id="A0AAW2PD20"/>
<proteinExistence type="predicted"/>
<sequence>MVRTQPHCSNSSFIAYSNLSPWGLSRTTSAPLPIDVDDPSTYRLCVGVEMLASPYANSTTKLANTCALMAGLRWNSMPYSPNSTAHLTILPESSGLANTYFK</sequence>
<reference evidence="1" key="1">
    <citation type="submission" date="2020-06" db="EMBL/GenBank/DDBJ databases">
        <authorList>
            <person name="Li T."/>
            <person name="Hu X."/>
            <person name="Zhang T."/>
            <person name="Song X."/>
            <person name="Zhang H."/>
            <person name="Dai N."/>
            <person name="Sheng W."/>
            <person name="Hou X."/>
            <person name="Wei L."/>
        </authorList>
    </citation>
    <scope>NUCLEOTIDE SEQUENCE</scope>
    <source>
        <strain evidence="1">G01</strain>
        <tissue evidence="1">Leaf</tissue>
    </source>
</reference>
<organism evidence="1">
    <name type="scientific">Sesamum angustifolium</name>
    <dbReference type="NCBI Taxonomy" id="2727405"/>
    <lineage>
        <taxon>Eukaryota</taxon>
        <taxon>Viridiplantae</taxon>
        <taxon>Streptophyta</taxon>
        <taxon>Embryophyta</taxon>
        <taxon>Tracheophyta</taxon>
        <taxon>Spermatophyta</taxon>
        <taxon>Magnoliopsida</taxon>
        <taxon>eudicotyledons</taxon>
        <taxon>Gunneridae</taxon>
        <taxon>Pentapetalae</taxon>
        <taxon>asterids</taxon>
        <taxon>lamiids</taxon>
        <taxon>Lamiales</taxon>
        <taxon>Pedaliaceae</taxon>
        <taxon>Sesamum</taxon>
    </lineage>
</organism>
<dbReference type="EMBL" id="JACGWK010000005">
    <property type="protein sequence ID" value="KAL0354165.1"/>
    <property type="molecule type" value="Genomic_DNA"/>
</dbReference>
<accession>A0AAW2PD20</accession>
<name>A0AAW2PD20_9LAMI</name>
<reference evidence="1" key="2">
    <citation type="journal article" date="2024" name="Plant">
        <title>Genomic evolution and insights into agronomic trait innovations of Sesamum species.</title>
        <authorList>
            <person name="Miao H."/>
            <person name="Wang L."/>
            <person name="Qu L."/>
            <person name="Liu H."/>
            <person name="Sun Y."/>
            <person name="Le M."/>
            <person name="Wang Q."/>
            <person name="Wei S."/>
            <person name="Zheng Y."/>
            <person name="Lin W."/>
            <person name="Duan Y."/>
            <person name="Cao H."/>
            <person name="Xiong S."/>
            <person name="Wang X."/>
            <person name="Wei L."/>
            <person name="Li C."/>
            <person name="Ma Q."/>
            <person name="Ju M."/>
            <person name="Zhao R."/>
            <person name="Li G."/>
            <person name="Mu C."/>
            <person name="Tian Q."/>
            <person name="Mei H."/>
            <person name="Zhang T."/>
            <person name="Gao T."/>
            <person name="Zhang H."/>
        </authorList>
    </citation>
    <scope>NUCLEOTIDE SEQUENCE</scope>
    <source>
        <strain evidence="1">G01</strain>
    </source>
</reference>
<comment type="caution">
    <text evidence="1">The sequence shown here is derived from an EMBL/GenBank/DDBJ whole genome shotgun (WGS) entry which is preliminary data.</text>
</comment>
<evidence type="ECO:0000313" key="1">
    <source>
        <dbReference type="EMBL" id="KAL0354165.1"/>
    </source>
</evidence>